<keyword evidence="13" id="KW-0003">3Fe-4S</keyword>
<evidence type="ECO:0000256" key="11">
    <source>
        <dbReference type="ARBA" id="ARBA00023014"/>
    </source>
</evidence>
<keyword evidence="10" id="KW-0408">Iron</keyword>
<sequence>MLFSALPEPQGLYDPANEADSCGVAMVTDIQGRRSHGIVTDGLIALEHLEHRGAAGAEPNSGDGAGILIQLPVELLREVVDFDLPAPHADGTNTFAAGICYLPQDPSARDEACAAIAAIAAEEGLEILGWRELPVDPEGAEVGQTALGCMPHMAQLFVAAPEHHGVRPGGSDLDRRVYPLRKRAERGDVYFPSLSSRTMVYKGMLTTLQLPQYFPDLRDERCLSAIAIVHSRFSTNTFPSWPLAHPFRL</sequence>
<evidence type="ECO:0000256" key="4">
    <source>
        <dbReference type="ARBA" id="ARBA00022605"/>
    </source>
</evidence>
<dbReference type="PANTHER" id="PTHR11938:SF133">
    <property type="entry name" value="GLUTAMATE SYNTHASE (NADH)"/>
    <property type="match status" value="1"/>
</dbReference>
<evidence type="ECO:0000256" key="10">
    <source>
        <dbReference type="ARBA" id="ARBA00023004"/>
    </source>
</evidence>
<dbReference type="PROSITE" id="PS51278">
    <property type="entry name" value="GATASE_TYPE_2"/>
    <property type="match status" value="1"/>
</dbReference>
<evidence type="ECO:0000256" key="9">
    <source>
        <dbReference type="ARBA" id="ARBA00023002"/>
    </source>
</evidence>
<keyword evidence="4" id="KW-0028">Amino-acid biosynthesis</keyword>
<dbReference type="Gene3D" id="3.60.20.10">
    <property type="entry name" value="Glutamine Phosphoribosylpyrophosphate, subunit 1, domain 1"/>
    <property type="match status" value="1"/>
</dbReference>
<reference evidence="16 17" key="1">
    <citation type="journal article" date="2015" name="Genome Biol. Evol.">
        <title>Characterization of Three Mycobacterium spp. with Potential Use in Bioremediation by Genome Sequencing and Comparative Genomics.</title>
        <authorList>
            <person name="Das S."/>
            <person name="Pettersson B.M."/>
            <person name="Behra P.R."/>
            <person name="Ramesh M."/>
            <person name="Dasgupta S."/>
            <person name="Bhattacharya A."/>
            <person name="Kirsebom L.A."/>
        </authorList>
    </citation>
    <scope>NUCLEOTIDE SEQUENCE [LARGE SCALE GENOMIC DNA]</scope>
    <source>
        <strain evidence="16 17">DSM 44219</strain>
    </source>
</reference>
<dbReference type="AlphaFoldDB" id="A0A0J6WGA3"/>
<keyword evidence="5" id="KW-0285">Flavoprotein</keyword>
<dbReference type="InterPro" id="IPR017932">
    <property type="entry name" value="GATase_2_dom"/>
</dbReference>
<evidence type="ECO:0000256" key="3">
    <source>
        <dbReference type="ARBA" id="ARBA00009716"/>
    </source>
</evidence>
<keyword evidence="8" id="KW-0315">Glutamine amidotransferase</keyword>
<comment type="similarity">
    <text evidence="3">Belongs to the glutamate synthase family.</text>
</comment>
<comment type="caution">
    <text evidence="16">The sequence shown here is derived from an EMBL/GenBank/DDBJ whole genome shotgun (WGS) entry which is preliminary data.</text>
</comment>
<name>A0A0J6WGA3_MYCCU</name>
<keyword evidence="12" id="KW-0314">Glutamate biosynthesis</keyword>
<keyword evidence="17" id="KW-1185">Reference proteome</keyword>
<evidence type="ECO:0000256" key="6">
    <source>
        <dbReference type="ARBA" id="ARBA00022643"/>
    </source>
</evidence>
<dbReference type="Pfam" id="PF00310">
    <property type="entry name" value="GATase_2"/>
    <property type="match status" value="1"/>
</dbReference>
<keyword evidence="11" id="KW-0411">Iron-sulfur</keyword>
<proteinExistence type="inferred from homology"/>
<evidence type="ECO:0000256" key="5">
    <source>
        <dbReference type="ARBA" id="ARBA00022630"/>
    </source>
</evidence>
<keyword evidence="6" id="KW-0288">FMN</keyword>
<evidence type="ECO:0000256" key="7">
    <source>
        <dbReference type="ARBA" id="ARBA00022723"/>
    </source>
</evidence>
<evidence type="ECO:0000256" key="12">
    <source>
        <dbReference type="ARBA" id="ARBA00023164"/>
    </source>
</evidence>
<keyword evidence="9 16" id="KW-0560">Oxidoreductase</keyword>
<dbReference type="GO" id="GO:0006537">
    <property type="term" value="P:glutamate biosynthetic process"/>
    <property type="evidence" value="ECO:0007669"/>
    <property type="project" value="UniProtKB-KW"/>
</dbReference>
<dbReference type="PATRIC" id="fig|1800.3.peg.1933"/>
<dbReference type="InterPro" id="IPR050711">
    <property type="entry name" value="ET-N_metabolism_enzyme"/>
</dbReference>
<keyword evidence="7" id="KW-0479">Metal-binding</keyword>
<evidence type="ECO:0000256" key="2">
    <source>
        <dbReference type="ARBA" id="ARBA00001927"/>
    </source>
</evidence>
<gene>
    <name evidence="16" type="primary">gltB_1</name>
    <name evidence="16" type="ORF">MCHUDSM44219_01927</name>
</gene>
<dbReference type="SUPFAM" id="SSF56235">
    <property type="entry name" value="N-terminal nucleophile aminohydrolases (Ntn hydrolases)"/>
    <property type="match status" value="1"/>
</dbReference>
<comment type="cofactor">
    <cofactor evidence="1">
        <name>FMN</name>
        <dbReference type="ChEBI" id="CHEBI:58210"/>
    </cofactor>
</comment>
<accession>A0A0J6WGA3</accession>
<comment type="pathway">
    <text evidence="14">Amino-acid biosynthesis.</text>
</comment>
<evidence type="ECO:0000259" key="15">
    <source>
        <dbReference type="PROSITE" id="PS51278"/>
    </source>
</evidence>
<evidence type="ECO:0000313" key="16">
    <source>
        <dbReference type="EMBL" id="KMO81574.1"/>
    </source>
</evidence>
<dbReference type="PANTHER" id="PTHR11938">
    <property type="entry name" value="FAD NADPH DEHYDROGENASE/OXIDOREDUCTASE"/>
    <property type="match status" value="1"/>
</dbReference>
<protein>
    <submittedName>
        <fullName evidence="16">Glutamate synthase [NADPH] large chain</fullName>
        <ecNumber evidence="16">1.4.1.13</ecNumber>
    </submittedName>
</protein>
<evidence type="ECO:0000256" key="1">
    <source>
        <dbReference type="ARBA" id="ARBA00001917"/>
    </source>
</evidence>
<evidence type="ECO:0000256" key="8">
    <source>
        <dbReference type="ARBA" id="ARBA00022962"/>
    </source>
</evidence>
<evidence type="ECO:0000313" key="17">
    <source>
        <dbReference type="Proteomes" id="UP000036176"/>
    </source>
</evidence>
<organism evidence="16 17">
    <name type="scientific">Mycolicibacterium chubuense</name>
    <name type="common">Mycobacterium chubuense</name>
    <dbReference type="NCBI Taxonomy" id="1800"/>
    <lineage>
        <taxon>Bacteria</taxon>
        <taxon>Bacillati</taxon>
        <taxon>Actinomycetota</taxon>
        <taxon>Actinomycetes</taxon>
        <taxon>Mycobacteriales</taxon>
        <taxon>Mycobacteriaceae</taxon>
        <taxon>Mycolicibacterium</taxon>
    </lineage>
</organism>
<dbReference type="EMBL" id="JYNX01000031">
    <property type="protein sequence ID" value="KMO81574.1"/>
    <property type="molecule type" value="Genomic_DNA"/>
</dbReference>
<dbReference type="GO" id="GO:0046872">
    <property type="term" value="F:metal ion binding"/>
    <property type="evidence" value="ECO:0007669"/>
    <property type="project" value="UniProtKB-KW"/>
</dbReference>
<dbReference type="GO" id="GO:0051538">
    <property type="term" value="F:3 iron, 4 sulfur cluster binding"/>
    <property type="evidence" value="ECO:0007669"/>
    <property type="project" value="UniProtKB-KW"/>
</dbReference>
<dbReference type="GO" id="GO:0004355">
    <property type="term" value="F:glutamate synthase (NADPH) activity"/>
    <property type="evidence" value="ECO:0007669"/>
    <property type="project" value="UniProtKB-EC"/>
</dbReference>
<dbReference type="InterPro" id="IPR029055">
    <property type="entry name" value="Ntn_hydrolases_N"/>
</dbReference>
<feature type="domain" description="Glutamine amidotransferase type-2" evidence="15">
    <location>
        <begin position="22"/>
        <end position="249"/>
    </location>
</feature>
<evidence type="ECO:0000256" key="14">
    <source>
        <dbReference type="ARBA" id="ARBA00029440"/>
    </source>
</evidence>
<comment type="cofactor">
    <cofactor evidence="2">
        <name>[3Fe-4S] cluster</name>
        <dbReference type="ChEBI" id="CHEBI:21137"/>
    </cofactor>
</comment>
<evidence type="ECO:0000256" key="13">
    <source>
        <dbReference type="ARBA" id="ARBA00023291"/>
    </source>
</evidence>
<dbReference type="GO" id="GO:0019676">
    <property type="term" value="P:ammonia assimilation cycle"/>
    <property type="evidence" value="ECO:0007669"/>
    <property type="project" value="TreeGrafter"/>
</dbReference>
<dbReference type="EC" id="1.4.1.13" evidence="16"/>
<dbReference type="Proteomes" id="UP000036176">
    <property type="component" value="Unassembled WGS sequence"/>
</dbReference>